<accession>A0A4R2RIR3</accession>
<dbReference type="AlphaFoldDB" id="A0A4R2RIR3"/>
<dbReference type="EMBL" id="SLXT01000016">
    <property type="protein sequence ID" value="TCP63690.1"/>
    <property type="molecule type" value="Genomic_DNA"/>
</dbReference>
<dbReference type="Pfam" id="PF02620">
    <property type="entry name" value="YceD"/>
    <property type="match status" value="1"/>
</dbReference>
<gene>
    <name evidence="1" type="ORF">EDD73_11634</name>
</gene>
<comment type="caution">
    <text evidence="1">The sequence shown here is derived from an EMBL/GenBank/DDBJ whole genome shotgun (WGS) entry which is preliminary data.</text>
</comment>
<keyword evidence="2" id="KW-1185">Reference proteome</keyword>
<name>A0A4R2RIR3_9FIRM</name>
<reference evidence="1 2" key="1">
    <citation type="submission" date="2019-03" db="EMBL/GenBank/DDBJ databases">
        <title>Genomic Encyclopedia of Type Strains, Phase IV (KMG-IV): sequencing the most valuable type-strain genomes for metagenomic binning, comparative biology and taxonomic classification.</title>
        <authorList>
            <person name="Goeker M."/>
        </authorList>
    </citation>
    <scope>NUCLEOTIDE SEQUENCE [LARGE SCALE GENOMIC DNA]</scope>
    <source>
        <strain evidence="1 2">DSM 11170</strain>
    </source>
</reference>
<dbReference type="PANTHER" id="PTHR34374">
    <property type="entry name" value="LARGE RIBOSOMAL RNA SUBUNIT ACCUMULATION PROTEIN YCED HOMOLOG 1, CHLOROPLASTIC"/>
    <property type="match status" value="1"/>
</dbReference>
<proteinExistence type="predicted"/>
<organism evidence="1 2">
    <name type="scientific">Heliophilum fasciatum</name>
    <dbReference type="NCBI Taxonomy" id="35700"/>
    <lineage>
        <taxon>Bacteria</taxon>
        <taxon>Bacillati</taxon>
        <taxon>Bacillota</taxon>
        <taxon>Clostridia</taxon>
        <taxon>Eubacteriales</taxon>
        <taxon>Heliobacteriaceae</taxon>
        <taxon>Heliophilum</taxon>
    </lineage>
</organism>
<dbReference type="PANTHER" id="PTHR34374:SF1">
    <property type="entry name" value="LARGE RIBOSOMAL RNA SUBUNIT ACCUMULATION PROTEIN YCED HOMOLOG 1, CHLOROPLASTIC"/>
    <property type="match status" value="1"/>
</dbReference>
<evidence type="ECO:0008006" key="3">
    <source>
        <dbReference type="Google" id="ProtNLM"/>
    </source>
</evidence>
<protein>
    <recommendedName>
        <fullName evidence="3">DUF177 domain-containing protein</fullName>
    </recommendedName>
</protein>
<dbReference type="RefSeq" id="WP_131919529.1">
    <property type="nucleotide sequence ID" value="NZ_JAOQNU010000015.1"/>
</dbReference>
<dbReference type="InterPro" id="IPR003772">
    <property type="entry name" value="YceD"/>
</dbReference>
<dbReference type="Proteomes" id="UP000294813">
    <property type="component" value="Unassembled WGS sequence"/>
</dbReference>
<dbReference type="OrthoDB" id="9790372at2"/>
<evidence type="ECO:0000313" key="1">
    <source>
        <dbReference type="EMBL" id="TCP63690.1"/>
    </source>
</evidence>
<sequence length="180" mass="20414">MNVCESVLRKVREQWLPQPWSGEWQEAPDLEPDFRYRQPIAVTGQVLRQERGYRFQGEMTVSLEATCHRCLCPVESTLAVPVDATFLLSSEAPDEETEEDEDFLWYPLETERTLDLTPALRDALMLALPMKVLCRDDCPGLCPRCGTSLAHGSCDCAQDADDPRMAPLRALLMDKERSPI</sequence>
<evidence type="ECO:0000313" key="2">
    <source>
        <dbReference type="Proteomes" id="UP000294813"/>
    </source>
</evidence>